<keyword evidence="1" id="KW-0812">Transmembrane</keyword>
<reference evidence="2" key="1">
    <citation type="submission" date="2020-02" db="EMBL/GenBank/DDBJ databases">
        <authorList>
            <person name="Meier V. D."/>
        </authorList>
    </citation>
    <scope>NUCLEOTIDE SEQUENCE</scope>
    <source>
        <strain evidence="2">AVDCRST_MAG23</strain>
    </source>
</reference>
<protein>
    <recommendedName>
        <fullName evidence="3">DUF306 domain-containing protein</fullName>
    </recommendedName>
</protein>
<keyword evidence="1" id="KW-1133">Transmembrane helix</keyword>
<dbReference type="AlphaFoldDB" id="A0A6J4UF91"/>
<evidence type="ECO:0000313" key="2">
    <source>
        <dbReference type="EMBL" id="CAA9548711.1"/>
    </source>
</evidence>
<dbReference type="EMBL" id="CADCWD010000094">
    <property type="protein sequence ID" value="CAA9548711.1"/>
    <property type="molecule type" value="Genomic_DNA"/>
</dbReference>
<accession>A0A6J4UF91</accession>
<sequence>MRAAVIILVSLSGLGLAVWWQLQGVGEHPVAFARRRRQAGLGLLLLMLILGAGSYISVNGMPKRLFAAEEDGSWGAVLIDGRPVSAEDYRIVVEDRQVVGGRDGCNDWGFTDDPPGPDGSRMIISTLVACREDPVREAYWAVRARGVVPELRPDGSLRLAGWGHVAILRRCKWERSKAGDGGSRREVCVTHDPDRLVNF</sequence>
<proteinExistence type="predicted"/>
<keyword evidence="1" id="KW-0472">Membrane</keyword>
<evidence type="ECO:0000256" key="1">
    <source>
        <dbReference type="SAM" id="Phobius"/>
    </source>
</evidence>
<name>A0A6J4UF91_9SPHN</name>
<feature type="transmembrane region" description="Helical" evidence="1">
    <location>
        <begin position="41"/>
        <end position="58"/>
    </location>
</feature>
<gene>
    <name evidence="2" type="ORF">AVDCRST_MAG23-2784</name>
</gene>
<evidence type="ECO:0008006" key="3">
    <source>
        <dbReference type="Google" id="ProtNLM"/>
    </source>
</evidence>
<organism evidence="2">
    <name type="scientific">uncultured Sphingosinicella sp</name>
    <dbReference type="NCBI Taxonomy" id="478748"/>
    <lineage>
        <taxon>Bacteria</taxon>
        <taxon>Pseudomonadati</taxon>
        <taxon>Pseudomonadota</taxon>
        <taxon>Alphaproteobacteria</taxon>
        <taxon>Sphingomonadales</taxon>
        <taxon>Sphingosinicellaceae</taxon>
        <taxon>Sphingosinicella</taxon>
        <taxon>environmental samples</taxon>
    </lineage>
</organism>